<dbReference type="PANTHER" id="PTHR45527">
    <property type="entry name" value="NONRIBOSOMAL PEPTIDE SYNTHETASE"/>
    <property type="match status" value="1"/>
</dbReference>
<gene>
    <name evidence="5" type="ORF">F6J89_33240</name>
</gene>
<comment type="caution">
    <text evidence="5">The sequence shown here is derived from an EMBL/GenBank/DDBJ whole genome shotgun (WGS) entry which is preliminary data.</text>
</comment>
<dbReference type="GO" id="GO:0044550">
    <property type="term" value="P:secondary metabolite biosynthetic process"/>
    <property type="evidence" value="ECO:0007669"/>
    <property type="project" value="TreeGrafter"/>
</dbReference>
<keyword evidence="3" id="KW-0597">Phosphoprotein</keyword>
<dbReference type="Pfam" id="PF00668">
    <property type="entry name" value="Condensation"/>
    <property type="match status" value="1"/>
</dbReference>
<dbReference type="EMBL" id="JAAHFQ010001185">
    <property type="protein sequence ID" value="NER32334.1"/>
    <property type="molecule type" value="Genomic_DNA"/>
</dbReference>
<dbReference type="Gene3D" id="3.30.559.30">
    <property type="entry name" value="Nonribosomal peptide synthetase, condensation domain"/>
    <property type="match status" value="1"/>
</dbReference>
<dbReference type="SUPFAM" id="SSF47336">
    <property type="entry name" value="ACP-like"/>
    <property type="match status" value="1"/>
</dbReference>
<dbReference type="FunFam" id="3.30.559.10:FF:000012">
    <property type="entry name" value="Non-ribosomal peptide synthetase"/>
    <property type="match status" value="1"/>
</dbReference>
<dbReference type="PANTHER" id="PTHR45527:SF1">
    <property type="entry name" value="FATTY ACID SYNTHASE"/>
    <property type="match status" value="1"/>
</dbReference>
<comment type="cofactor">
    <cofactor evidence="1">
        <name>pantetheine 4'-phosphate</name>
        <dbReference type="ChEBI" id="CHEBI:47942"/>
    </cofactor>
</comment>
<dbReference type="CDD" id="cd19531">
    <property type="entry name" value="LCL_NRPS-like"/>
    <property type="match status" value="1"/>
</dbReference>
<evidence type="ECO:0000313" key="5">
    <source>
        <dbReference type="EMBL" id="NER32334.1"/>
    </source>
</evidence>
<dbReference type="GO" id="GO:0005829">
    <property type="term" value="C:cytosol"/>
    <property type="evidence" value="ECO:0007669"/>
    <property type="project" value="TreeGrafter"/>
</dbReference>
<dbReference type="InterPro" id="IPR036736">
    <property type="entry name" value="ACP-like_sf"/>
</dbReference>
<evidence type="ECO:0000256" key="1">
    <source>
        <dbReference type="ARBA" id="ARBA00001957"/>
    </source>
</evidence>
<evidence type="ECO:0000256" key="3">
    <source>
        <dbReference type="ARBA" id="ARBA00022553"/>
    </source>
</evidence>
<dbReference type="GO" id="GO:0003824">
    <property type="term" value="F:catalytic activity"/>
    <property type="evidence" value="ECO:0007669"/>
    <property type="project" value="InterPro"/>
</dbReference>
<dbReference type="SUPFAM" id="SSF52777">
    <property type="entry name" value="CoA-dependent acyltransferases"/>
    <property type="match status" value="1"/>
</dbReference>
<dbReference type="InterPro" id="IPR001242">
    <property type="entry name" value="Condensation_dom"/>
</dbReference>
<protein>
    <submittedName>
        <fullName evidence="5">Non-ribosomal peptide synthetase</fullName>
    </submittedName>
</protein>
<feature type="domain" description="Carrier" evidence="4">
    <location>
        <begin position="85"/>
        <end position="160"/>
    </location>
</feature>
<reference evidence="5" key="1">
    <citation type="submission" date="2019-11" db="EMBL/GenBank/DDBJ databases">
        <title>Genomic insights into an expanded diversity of filamentous marine cyanobacteria reveals the extraordinary biosynthetic potential of Moorea and Okeania.</title>
        <authorList>
            <person name="Ferreira Leao T."/>
            <person name="Wang M."/>
            <person name="Moss N."/>
            <person name="Da Silva R."/>
            <person name="Sanders J."/>
            <person name="Nurk S."/>
            <person name="Gurevich A."/>
            <person name="Humphrey G."/>
            <person name="Reher R."/>
            <person name="Zhu Q."/>
            <person name="Belda-Ferre P."/>
            <person name="Glukhov E."/>
            <person name="Rex R."/>
            <person name="Dorrestein P.C."/>
            <person name="Knight R."/>
            <person name="Pevzner P."/>
            <person name="Gerwick W.H."/>
            <person name="Gerwick L."/>
        </authorList>
    </citation>
    <scope>NUCLEOTIDE SEQUENCE</scope>
    <source>
        <strain evidence="5">SIO1C4</strain>
    </source>
</reference>
<dbReference type="PROSITE" id="PS50075">
    <property type="entry name" value="CARRIER"/>
    <property type="match status" value="1"/>
</dbReference>
<sequence>SLVLLKEYIPGDRRLLVAYVLPKKGESLRVGELRSFLKQKLPDYMVPSFFVLLDALPLTLNGKVDHRALLALDLSQPDLQETFVAPRTSVEKQIADIWSQFLKLEKVGIHNNFFELGGDSLIATQIISRLNNAFNIKLPLSVLFELSTIAQLNKTIETNLWTAQYISNSASKTTYKGNLKQFRFPESIPLSFAQQRLWFLNQLENNNSAYNIPYGYRLTGNLSIKALAQSLNEIIRRHEILRTTFASAEIEPKQVISSNIQITLTIIDLQELSTEEKQIKVQQITTEEAQQTFELTSGFLFRAKLLRLSVQEHILLLNLHHIVSDGWSFDIFFRELTELYTAFSTNQPSPLSELPIQYADFAHWQREWLQGEVLESQLNYWKQQLSGSLPILQLPTDYPHPRVQTYKGAYNP</sequence>
<dbReference type="InterPro" id="IPR025110">
    <property type="entry name" value="AMP-bd_C"/>
</dbReference>
<dbReference type="SMART" id="SM00823">
    <property type="entry name" value="PKS_PP"/>
    <property type="match status" value="1"/>
</dbReference>
<dbReference type="PROSITE" id="PS00012">
    <property type="entry name" value="PHOSPHOPANTETHEINE"/>
    <property type="match status" value="1"/>
</dbReference>
<keyword evidence="2" id="KW-0596">Phosphopantetheine</keyword>
<dbReference type="SUPFAM" id="SSF56801">
    <property type="entry name" value="Acetyl-CoA synthetase-like"/>
    <property type="match status" value="1"/>
</dbReference>
<dbReference type="GO" id="GO:0008610">
    <property type="term" value="P:lipid biosynthetic process"/>
    <property type="evidence" value="ECO:0007669"/>
    <property type="project" value="UniProtKB-ARBA"/>
</dbReference>
<dbReference type="Pfam" id="PF00550">
    <property type="entry name" value="PP-binding"/>
    <property type="match status" value="1"/>
</dbReference>
<dbReference type="AlphaFoldDB" id="A0A6B3NQ50"/>
<organism evidence="5">
    <name type="scientific">Symploca sp. SIO1C4</name>
    <dbReference type="NCBI Taxonomy" id="2607765"/>
    <lineage>
        <taxon>Bacteria</taxon>
        <taxon>Bacillati</taxon>
        <taxon>Cyanobacteriota</taxon>
        <taxon>Cyanophyceae</taxon>
        <taxon>Coleofasciculales</taxon>
        <taxon>Coleofasciculaceae</taxon>
        <taxon>Symploca</taxon>
    </lineage>
</organism>
<dbReference type="Gene3D" id="3.30.559.10">
    <property type="entry name" value="Chloramphenicol acetyltransferase-like domain"/>
    <property type="match status" value="1"/>
</dbReference>
<proteinExistence type="predicted"/>
<name>A0A6B3NQ50_9CYAN</name>
<dbReference type="InterPro" id="IPR006162">
    <property type="entry name" value="Ppantetheine_attach_site"/>
</dbReference>
<dbReference type="Gene3D" id="1.10.1200.10">
    <property type="entry name" value="ACP-like"/>
    <property type="match status" value="1"/>
</dbReference>
<dbReference type="Gene3D" id="3.30.300.30">
    <property type="match status" value="1"/>
</dbReference>
<dbReference type="InterPro" id="IPR023213">
    <property type="entry name" value="CAT-like_dom_sf"/>
</dbReference>
<evidence type="ECO:0000259" key="4">
    <source>
        <dbReference type="PROSITE" id="PS50075"/>
    </source>
</evidence>
<dbReference type="GO" id="GO:0031177">
    <property type="term" value="F:phosphopantetheine binding"/>
    <property type="evidence" value="ECO:0007669"/>
    <property type="project" value="InterPro"/>
</dbReference>
<dbReference type="GO" id="GO:0043041">
    <property type="term" value="P:amino acid activation for nonribosomal peptide biosynthetic process"/>
    <property type="evidence" value="ECO:0007669"/>
    <property type="project" value="TreeGrafter"/>
</dbReference>
<dbReference type="InterPro" id="IPR045851">
    <property type="entry name" value="AMP-bd_C_sf"/>
</dbReference>
<evidence type="ECO:0000256" key="2">
    <source>
        <dbReference type="ARBA" id="ARBA00022450"/>
    </source>
</evidence>
<dbReference type="InterPro" id="IPR020806">
    <property type="entry name" value="PKS_PP-bd"/>
</dbReference>
<dbReference type="Pfam" id="PF13193">
    <property type="entry name" value="AMP-binding_C"/>
    <property type="match status" value="1"/>
</dbReference>
<dbReference type="InterPro" id="IPR009081">
    <property type="entry name" value="PP-bd_ACP"/>
</dbReference>
<dbReference type="FunFam" id="1.10.1200.10:FF:000005">
    <property type="entry name" value="Nonribosomal peptide synthetase 1"/>
    <property type="match status" value="1"/>
</dbReference>
<feature type="non-terminal residue" evidence="5">
    <location>
        <position position="1"/>
    </location>
</feature>
<accession>A0A6B3NQ50</accession>